<evidence type="ECO:0000313" key="1">
    <source>
        <dbReference type="EMBL" id="OIR14782.1"/>
    </source>
</evidence>
<sequence length="67" mass="8065">MKIYVNENGYELEVGDKVIQVRQNGEYITSWDVEAPLFKFTDEVKKKRNRWFNPLGRKPPWEEDDDC</sequence>
<dbReference type="AlphaFoldDB" id="A0A1J5TRX8"/>
<proteinExistence type="predicted"/>
<comment type="caution">
    <text evidence="1">The sequence shown here is derived from an EMBL/GenBank/DDBJ whole genome shotgun (WGS) entry which is preliminary data.</text>
</comment>
<evidence type="ECO:0000313" key="2">
    <source>
        <dbReference type="Proteomes" id="UP000183815"/>
    </source>
</evidence>
<gene>
    <name evidence="1" type="ORF">BEU04_02605</name>
</gene>
<name>A0A1J5TRX8_9ARCH</name>
<protein>
    <submittedName>
        <fullName evidence="1">Uncharacterized protein</fullName>
    </submittedName>
</protein>
<accession>A0A1J5TRX8</accession>
<organism evidence="1 2">
    <name type="scientific">Marine Group III euryarchaeote CG-Bathy1</name>
    <dbReference type="NCBI Taxonomy" id="1889001"/>
    <lineage>
        <taxon>Archaea</taxon>
        <taxon>Methanobacteriati</taxon>
        <taxon>Thermoplasmatota</taxon>
        <taxon>Thermoplasmata</taxon>
        <taxon>Candidatus Thermoprofundales</taxon>
    </lineage>
</organism>
<dbReference type="EMBL" id="MIYU01000018">
    <property type="protein sequence ID" value="OIR14782.1"/>
    <property type="molecule type" value="Genomic_DNA"/>
</dbReference>
<reference evidence="1 2" key="1">
    <citation type="submission" date="2016-08" db="EMBL/GenBank/DDBJ databases">
        <title>New Insights into Marine Group III Euryarchaeota, from dark to light.</title>
        <authorList>
            <person name="Haro-Moreno J.M."/>
            <person name="Rodriguez-Valera F."/>
            <person name="Lopez-Garcia P."/>
            <person name="Moreira D."/>
            <person name="Martin-Cuadrado A.B."/>
        </authorList>
    </citation>
    <scope>NUCLEOTIDE SEQUENCE [LARGE SCALE GENOMIC DNA]</scope>
    <source>
        <strain evidence="1">CG-Bathy1</strain>
    </source>
</reference>
<dbReference type="Proteomes" id="UP000183815">
    <property type="component" value="Unassembled WGS sequence"/>
</dbReference>